<keyword evidence="4" id="KW-0235">DNA replication</keyword>
<name>A0ABX0JBU7_9BACL</name>
<evidence type="ECO:0000256" key="4">
    <source>
        <dbReference type="ARBA" id="ARBA00022705"/>
    </source>
</evidence>
<protein>
    <recommendedName>
        <fullName evidence="3">DNA polymerase I</fullName>
        <ecNumber evidence="2">2.7.7.7</ecNumber>
    </recommendedName>
</protein>
<feature type="domain" description="DNA-directed DNA polymerase family A palm" evidence="6">
    <location>
        <begin position="638"/>
        <end position="898"/>
    </location>
</feature>
<dbReference type="Gene3D" id="3.30.420.10">
    <property type="entry name" value="Ribonuclease H-like superfamily/Ribonuclease H"/>
    <property type="match status" value="1"/>
</dbReference>
<comment type="similarity">
    <text evidence="1">Belongs to the DNA polymerase type-A family.</text>
</comment>
<evidence type="ECO:0000256" key="1">
    <source>
        <dbReference type="ARBA" id="ARBA00007705"/>
    </source>
</evidence>
<evidence type="ECO:0000313" key="7">
    <source>
        <dbReference type="EMBL" id="NHN31170.1"/>
    </source>
</evidence>
<comment type="caution">
    <text evidence="7">The sequence shown here is derived from an EMBL/GenBank/DDBJ whole genome shotgun (WGS) entry which is preliminary data.</text>
</comment>
<dbReference type="SUPFAM" id="SSF53098">
    <property type="entry name" value="Ribonuclease H-like"/>
    <property type="match status" value="1"/>
</dbReference>
<keyword evidence="8" id="KW-1185">Reference proteome</keyword>
<dbReference type="InterPro" id="IPR002298">
    <property type="entry name" value="DNA_polymerase_A"/>
</dbReference>
<dbReference type="PANTHER" id="PTHR10133:SF27">
    <property type="entry name" value="DNA POLYMERASE NU"/>
    <property type="match status" value="1"/>
</dbReference>
<dbReference type="Pfam" id="PF00476">
    <property type="entry name" value="DNA_pol_A"/>
    <property type="match status" value="1"/>
</dbReference>
<evidence type="ECO:0000256" key="2">
    <source>
        <dbReference type="ARBA" id="ARBA00012417"/>
    </source>
</evidence>
<gene>
    <name evidence="7" type="ORF">G9U52_15125</name>
</gene>
<dbReference type="EMBL" id="JAAOIW010000005">
    <property type="protein sequence ID" value="NHN31170.1"/>
    <property type="molecule type" value="Genomic_DNA"/>
</dbReference>
<dbReference type="Proteomes" id="UP001165962">
    <property type="component" value="Unassembled WGS sequence"/>
</dbReference>
<comment type="catalytic activity">
    <reaction evidence="5">
        <text>DNA(n) + a 2'-deoxyribonucleoside 5'-triphosphate = DNA(n+1) + diphosphate</text>
        <dbReference type="Rhea" id="RHEA:22508"/>
        <dbReference type="Rhea" id="RHEA-COMP:17339"/>
        <dbReference type="Rhea" id="RHEA-COMP:17340"/>
        <dbReference type="ChEBI" id="CHEBI:33019"/>
        <dbReference type="ChEBI" id="CHEBI:61560"/>
        <dbReference type="ChEBI" id="CHEBI:173112"/>
        <dbReference type="EC" id="2.7.7.7"/>
    </reaction>
</comment>
<dbReference type="SUPFAM" id="SSF56672">
    <property type="entry name" value="DNA/RNA polymerases"/>
    <property type="match status" value="1"/>
</dbReference>
<dbReference type="InterPro" id="IPR001098">
    <property type="entry name" value="DNA-dir_DNA_pol_A_palm_dom"/>
</dbReference>
<evidence type="ECO:0000256" key="3">
    <source>
        <dbReference type="ARBA" id="ARBA00020311"/>
    </source>
</evidence>
<dbReference type="EC" id="2.7.7.7" evidence="2"/>
<dbReference type="Gene3D" id="1.10.150.20">
    <property type="entry name" value="5' to 3' exonuclease, C-terminal subdomain"/>
    <property type="match status" value="1"/>
</dbReference>
<proteinExistence type="inferred from homology"/>
<evidence type="ECO:0000259" key="6">
    <source>
        <dbReference type="SMART" id="SM00482"/>
    </source>
</evidence>
<dbReference type="InterPro" id="IPR036397">
    <property type="entry name" value="RNaseH_sf"/>
</dbReference>
<evidence type="ECO:0000313" key="8">
    <source>
        <dbReference type="Proteomes" id="UP001165962"/>
    </source>
</evidence>
<sequence>MDVKLTLNVRSPNVDESEDTRQRIKDAAGRKAAANESVADALVRIGAMSLTDKERTQYTEVTEAYRNGRIGNDSFRSGSVVSVAKLTKADVLSVGTRLLAEKSESMRESRIAETLRTKPDNFYVITDDNDLPRMIQRLREEVSRQQTDAWFRKIFGLFDNTLIRRKLLERGISIPPVMSLTVWDTETSGLDKMLDLSGGYSVWLPILNEGYYVAYGHLTGERQCTRSNALGAIERFMTLPEHIKSFHNANYDLSIMLNDGLKPQGIRYDSQDVQRLLNEHEESVGLKPLIAKYKTLIGIDVDDFTFEDLFKGSPMVYGIEVVGIYAIKDVLKGWALTRWQIDNMVSTDNLHVPFFEIRQYLTEINVNIERTGFVIDLDALARLGVEFRSKLVESQANVIKAYGVDEADFLRRMDRVVSATKIEHWCESQRKKAERLRTQIAGKHAKIAELAAAGKTHLKSYSSETEALKRYETDLAALPEPIADNAPAYVEAFEFTNDNHLRYLIYDYLGVKDRTKEIAKDKSRTRAVSKDVLERYYEAEESLQPLAAVSMYEKLLGTYVDKIPLALDVDGRLHTELDTVSTGRYSSKGYKGKPNDTRPAVITDENYLAAMRALIDAPEKSVSKGTNVQNIPSRTKEGKRVRMTFTPPPGRIFLGSDLSSIEPRLQAHIMAVEFDDDIFAEMFRMGLDPYIEFAAILFDVPKEHCTDDYAKEHPEFPPYRKLMKQLFLAEGYGQAFGQFYKAVQPFGISEAQALNAYRKFDEILPGFKRMVETAFEHLREHGWTATLWHQKRRFPAYRENWRRLSVLMRKARINGKDDAELSKKSRRLSRDECSEFWQLIRETGRDERACFNHRIQGSGANVLQMCMIMSYYILVLERGWEFTLTLHDEQKHAAPADELTEEAVKLYSEIMTDTVTLACPLKCDSVIEDRWMSEFSVDEWDFVARRPKPEFADKYAKYAI</sequence>
<dbReference type="InterPro" id="IPR002562">
    <property type="entry name" value="3'-5'_exonuclease_dom"/>
</dbReference>
<dbReference type="PANTHER" id="PTHR10133">
    <property type="entry name" value="DNA POLYMERASE I"/>
    <property type="match status" value="1"/>
</dbReference>
<dbReference type="InterPro" id="IPR043502">
    <property type="entry name" value="DNA/RNA_pol_sf"/>
</dbReference>
<dbReference type="InterPro" id="IPR012337">
    <property type="entry name" value="RNaseH-like_sf"/>
</dbReference>
<dbReference type="Pfam" id="PF01612">
    <property type="entry name" value="DNA_pol_A_exo1"/>
    <property type="match status" value="1"/>
</dbReference>
<evidence type="ECO:0000256" key="5">
    <source>
        <dbReference type="ARBA" id="ARBA00049244"/>
    </source>
</evidence>
<dbReference type="Gene3D" id="1.20.1060.10">
    <property type="entry name" value="Taq DNA Polymerase, Chain T, domain 4"/>
    <property type="match status" value="1"/>
</dbReference>
<reference evidence="7" key="1">
    <citation type="submission" date="2020-03" db="EMBL/GenBank/DDBJ databases">
        <title>Draft sequencing of Paenibacilllus sp. S3N08.</title>
        <authorList>
            <person name="Kim D.-U."/>
        </authorList>
    </citation>
    <scope>NUCLEOTIDE SEQUENCE</scope>
    <source>
        <strain evidence="7">S3N08</strain>
    </source>
</reference>
<dbReference type="Gene3D" id="3.30.70.370">
    <property type="match status" value="1"/>
</dbReference>
<accession>A0ABX0JBU7</accession>
<organism evidence="7 8">
    <name type="scientific">Paenibacillus agricola</name>
    <dbReference type="NCBI Taxonomy" id="2716264"/>
    <lineage>
        <taxon>Bacteria</taxon>
        <taxon>Bacillati</taxon>
        <taxon>Bacillota</taxon>
        <taxon>Bacilli</taxon>
        <taxon>Bacillales</taxon>
        <taxon>Paenibacillaceae</taxon>
        <taxon>Paenibacillus</taxon>
    </lineage>
</organism>
<dbReference type="SMART" id="SM00482">
    <property type="entry name" value="POLAc"/>
    <property type="match status" value="1"/>
</dbReference>